<evidence type="ECO:0000313" key="2">
    <source>
        <dbReference type="Proteomes" id="UP000215256"/>
    </source>
</evidence>
<proteinExistence type="predicted"/>
<dbReference type="Proteomes" id="UP000215256">
    <property type="component" value="Chromosome 2"/>
</dbReference>
<dbReference type="KEGG" id="och:CES85_5370"/>
<gene>
    <name evidence="1" type="ORF">CES85_5370</name>
</gene>
<evidence type="ECO:0000313" key="1">
    <source>
        <dbReference type="EMBL" id="ASV84575.1"/>
    </source>
</evidence>
<organism evidence="1 2">
    <name type="scientific">Ochrobactrum quorumnocens</name>
    <dbReference type="NCBI Taxonomy" id="271865"/>
    <lineage>
        <taxon>Bacteria</taxon>
        <taxon>Pseudomonadati</taxon>
        <taxon>Pseudomonadota</taxon>
        <taxon>Alphaproteobacteria</taxon>
        <taxon>Hyphomicrobiales</taxon>
        <taxon>Brucellaceae</taxon>
        <taxon>Brucella/Ochrobactrum group</taxon>
        <taxon>Ochrobactrum</taxon>
    </lineage>
</organism>
<protein>
    <submittedName>
        <fullName evidence="1">Uncharacterized protein</fullName>
    </submittedName>
</protein>
<name>A0A248UCW4_9HYPH</name>
<reference evidence="1 2" key="1">
    <citation type="submission" date="2017-07" db="EMBL/GenBank/DDBJ databases">
        <title>Phylogenetic study on the rhizospheric bacterium Ochrobactrum sp. A44.</title>
        <authorList>
            <person name="Krzyzanowska D.M."/>
            <person name="Ossowicki A."/>
            <person name="Rajewska M."/>
            <person name="Maciag T."/>
            <person name="Kaczynski Z."/>
            <person name="Czerwicka M."/>
            <person name="Jafra S."/>
        </authorList>
    </citation>
    <scope>NUCLEOTIDE SEQUENCE [LARGE SCALE GENOMIC DNA]</scope>
    <source>
        <strain evidence="1 2">A44</strain>
    </source>
</reference>
<sequence length="65" mass="7521">MSEREIAVKTLSVDLSPDIDARYLKNVTQTGRAAEMVIARINVGFYKHLRQHFSLFFMRPAPFHV</sequence>
<accession>A0A248UCW4</accession>
<dbReference type="AlphaFoldDB" id="A0A248UCW4"/>
<dbReference type="EMBL" id="CP022603">
    <property type="protein sequence ID" value="ASV84575.1"/>
    <property type="molecule type" value="Genomic_DNA"/>
</dbReference>